<feature type="domain" description="HTH lysR-type" evidence="5">
    <location>
        <begin position="1"/>
        <end position="49"/>
    </location>
</feature>
<dbReference type="InterPro" id="IPR000847">
    <property type="entry name" value="LysR_HTH_N"/>
</dbReference>
<comment type="similarity">
    <text evidence="1">Belongs to the LysR transcriptional regulatory family.</text>
</comment>
<accession>A0ABP8HEX7</accession>
<evidence type="ECO:0000259" key="5">
    <source>
        <dbReference type="PROSITE" id="PS50931"/>
    </source>
</evidence>
<dbReference type="CDD" id="cd08421">
    <property type="entry name" value="PBP2_LTTR_like_1"/>
    <property type="match status" value="1"/>
</dbReference>
<keyword evidence="7" id="KW-1185">Reference proteome</keyword>
<dbReference type="EMBL" id="BAABFO010000019">
    <property type="protein sequence ID" value="GAA4338371.1"/>
    <property type="molecule type" value="Genomic_DNA"/>
</dbReference>
<sequence>MAVADTGSLSAAAERSNIAVAAISKRIADLEHSMGSQFFHRHARGMHLTPAGRELLQHAREIIFSVDRMHNNLSRYALGVKGHVRVAATGSAVSEFLPDELKRFGDRCPNIVIDLAEWTSQRIANAVLEGRVDMGIFVGPSTHQDLVTFAYRHDELCIVAPPAHPLARRESARLADAVAYDIIGLEPRSSIAQHVVAEGGPGLKIRISVRSTDALCRMVAAGLGVGIAPKRIAQTHVASMEVRIVELAEPWAQRDLLIAVRSEEGLSTPARMFLAHCRGMAEPAAAPPGRR</sequence>
<dbReference type="InterPro" id="IPR005119">
    <property type="entry name" value="LysR_subst-bd"/>
</dbReference>
<dbReference type="InterPro" id="IPR036388">
    <property type="entry name" value="WH-like_DNA-bd_sf"/>
</dbReference>
<protein>
    <submittedName>
        <fullName evidence="6">LysR substrate-binding domain-containing protein</fullName>
    </submittedName>
</protein>
<proteinExistence type="inferred from homology"/>
<evidence type="ECO:0000256" key="1">
    <source>
        <dbReference type="ARBA" id="ARBA00009437"/>
    </source>
</evidence>
<dbReference type="PANTHER" id="PTHR30419:SF2">
    <property type="entry name" value="LYSR FAMILY TRANSCRIPTIONAL REGULATOR"/>
    <property type="match status" value="1"/>
</dbReference>
<dbReference type="Pfam" id="PF00126">
    <property type="entry name" value="HTH_1"/>
    <property type="match status" value="1"/>
</dbReference>
<name>A0ABP8HEX7_9BURK</name>
<dbReference type="SUPFAM" id="SSF46785">
    <property type="entry name" value="Winged helix' DNA-binding domain"/>
    <property type="match status" value="1"/>
</dbReference>
<evidence type="ECO:0000256" key="4">
    <source>
        <dbReference type="ARBA" id="ARBA00023163"/>
    </source>
</evidence>
<evidence type="ECO:0000313" key="6">
    <source>
        <dbReference type="EMBL" id="GAA4338371.1"/>
    </source>
</evidence>
<dbReference type="Pfam" id="PF03466">
    <property type="entry name" value="LysR_substrate"/>
    <property type="match status" value="1"/>
</dbReference>
<keyword evidence="4" id="KW-0804">Transcription</keyword>
<evidence type="ECO:0000313" key="7">
    <source>
        <dbReference type="Proteomes" id="UP001501671"/>
    </source>
</evidence>
<evidence type="ECO:0000256" key="3">
    <source>
        <dbReference type="ARBA" id="ARBA00023125"/>
    </source>
</evidence>
<comment type="caution">
    <text evidence="6">The sequence shown here is derived from an EMBL/GenBank/DDBJ whole genome shotgun (WGS) entry which is preliminary data.</text>
</comment>
<reference evidence="7" key="1">
    <citation type="journal article" date="2019" name="Int. J. Syst. Evol. Microbiol.">
        <title>The Global Catalogue of Microorganisms (GCM) 10K type strain sequencing project: providing services to taxonomists for standard genome sequencing and annotation.</title>
        <authorList>
            <consortium name="The Broad Institute Genomics Platform"/>
            <consortium name="The Broad Institute Genome Sequencing Center for Infectious Disease"/>
            <person name="Wu L."/>
            <person name="Ma J."/>
        </authorList>
    </citation>
    <scope>NUCLEOTIDE SEQUENCE [LARGE SCALE GENOMIC DNA]</scope>
    <source>
        <strain evidence="7">JCM 17666</strain>
    </source>
</reference>
<organism evidence="6 7">
    <name type="scientific">Pigmentiphaga soli</name>
    <dbReference type="NCBI Taxonomy" id="1007095"/>
    <lineage>
        <taxon>Bacteria</taxon>
        <taxon>Pseudomonadati</taxon>
        <taxon>Pseudomonadota</taxon>
        <taxon>Betaproteobacteria</taxon>
        <taxon>Burkholderiales</taxon>
        <taxon>Alcaligenaceae</taxon>
        <taxon>Pigmentiphaga</taxon>
    </lineage>
</organism>
<dbReference type="Proteomes" id="UP001501671">
    <property type="component" value="Unassembled WGS sequence"/>
</dbReference>
<dbReference type="PANTHER" id="PTHR30419">
    <property type="entry name" value="HTH-TYPE TRANSCRIPTIONAL REGULATOR YBHD"/>
    <property type="match status" value="1"/>
</dbReference>
<dbReference type="InterPro" id="IPR050950">
    <property type="entry name" value="HTH-type_LysR_regulators"/>
</dbReference>
<dbReference type="Gene3D" id="3.40.190.290">
    <property type="match status" value="1"/>
</dbReference>
<evidence type="ECO:0000256" key="2">
    <source>
        <dbReference type="ARBA" id="ARBA00023015"/>
    </source>
</evidence>
<dbReference type="InterPro" id="IPR036390">
    <property type="entry name" value="WH_DNA-bd_sf"/>
</dbReference>
<keyword evidence="2" id="KW-0805">Transcription regulation</keyword>
<gene>
    <name evidence="6" type="ORF">GCM10023144_35340</name>
</gene>
<dbReference type="PROSITE" id="PS50931">
    <property type="entry name" value="HTH_LYSR"/>
    <property type="match status" value="1"/>
</dbReference>
<keyword evidence="3" id="KW-0238">DNA-binding</keyword>
<dbReference type="SUPFAM" id="SSF53850">
    <property type="entry name" value="Periplasmic binding protein-like II"/>
    <property type="match status" value="1"/>
</dbReference>
<dbReference type="Gene3D" id="1.10.10.10">
    <property type="entry name" value="Winged helix-like DNA-binding domain superfamily/Winged helix DNA-binding domain"/>
    <property type="match status" value="1"/>
</dbReference>